<evidence type="ECO:0000313" key="2">
    <source>
        <dbReference type="EMBL" id="ACL94613.1"/>
    </source>
</evidence>
<reference evidence="2 3" key="1">
    <citation type="journal article" date="2010" name="J. Bacteriol.">
        <title>The genetic basis of laboratory adaptation in Caulobacter crescentus.</title>
        <authorList>
            <person name="Marks M.E."/>
            <person name="Castro-Rojas C.M."/>
            <person name="Teiling C."/>
            <person name="Du L."/>
            <person name="Kapatral V."/>
            <person name="Walunas T.L."/>
            <person name="Crosson S."/>
        </authorList>
    </citation>
    <scope>NUCLEOTIDE SEQUENCE [LARGE SCALE GENOMIC DNA]</scope>
    <source>
        <strain evidence="3">NA1000 / CB15N</strain>
    </source>
</reference>
<feature type="compositionally biased region" description="Basic and acidic residues" evidence="1">
    <location>
        <begin position="9"/>
        <end position="18"/>
    </location>
</feature>
<organism evidence="2 3">
    <name type="scientific">Caulobacter vibrioides (strain NA1000 / CB15N)</name>
    <name type="common">Caulobacter crescentus</name>
    <dbReference type="NCBI Taxonomy" id="565050"/>
    <lineage>
        <taxon>Bacteria</taxon>
        <taxon>Pseudomonadati</taxon>
        <taxon>Pseudomonadota</taxon>
        <taxon>Alphaproteobacteria</taxon>
        <taxon>Caulobacterales</taxon>
        <taxon>Caulobacteraceae</taxon>
        <taxon>Caulobacter</taxon>
    </lineage>
</organism>
<dbReference type="RefSeq" id="WP_012640142.1">
    <property type="nucleotide sequence ID" value="NC_011916.1"/>
</dbReference>
<accession>A0A0H3C7F0</accession>
<evidence type="ECO:0000313" key="3">
    <source>
        <dbReference type="Proteomes" id="UP000001364"/>
    </source>
</evidence>
<name>A0A0H3C7F0_CAUVN</name>
<dbReference type="GeneID" id="7331519"/>
<dbReference type="HOGENOM" id="CLU_2970992_0_0_5"/>
<feature type="compositionally biased region" description="Basic residues" evidence="1">
    <location>
        <begin position="19"/>
        <end position="33"/>
    </location>
</feature>
<proteinExistence type="predicted"/>
<dbReference type="AlphaFoldDB" id="A0A0H3C7F0"/>
<gene>
    <name evidence="2" type="ordered locus">CCNA_01148</name>
</gene>
<dbReference type="RefSeq" id="YP_002516521.1">
    <property type="nucleotide sequence ID" value="NC_011916.1"/>
</dbReference>
<protein>
    <submittedName>
        <fullName evidence="2">Uncharacterized protein</fullName>
    </submittedName>
</protein>
<sequence>MRAGLQSRPHPEPVEGRGRLPRSHQHSTRNSQRKRAEDRPGPSLFQTVSEQAAHHREC</sequence>
<dbReference type="KEGG" id="ccs:CCNA_01148"/>
<keyword evidence="3" id="KW-1185">Reference proteome</keyword>
<evidence type="ECO:0000256" key="1">
    <source>
        <dbReference type="SAM" id="MobiDB-lite"/>
    </source>
</evidence>
<dbReference type="EMBL" id="CP001340">
    <property type="protein sequence ID" value="ACL94613.1"/>
    <property type="molecule type" value="Genomic_DNA"/>
</dbReference>
<feature type="region of interest" description="Disordered" evidence="1">
    <location>
        <begin position="1"/>
        <end position="58"/>
    </location>
</feature>
<dbReference type="Proteomes" id="UP000001364">
    <property type="component" value="Chromosome"/>
</dbReference>